<evidence type="ECO:0000313" key="1">
    <source>
        <dbReference type="EMBL" id="MBB6340503.1"/>
    </source>
</evidence>
<gene>
    <name evidence="1" type="ORF">HNP49_000653</name>
</gene>
<dbReference type="Proteomes" id="UP000557193">
    <property type="component" value="Unassembled WGS sequence"/>
</dbReference>
<keyword evidence="2" id="KW-1185">Reference proteome</keyword>
<protein>
    <submittedName>
        <fullName evidence="1">Uncharacterized protein</fullName>
    </submittedName>
</protein>
<dbReference type="EMBL" id="JACHLL010000001">
    <property type="protein sequence ID" value="MBB6340503.1"/>
    <property type="molecule type" value="Genomic_DNA"/>
</dbReference>
<comment type="caution">
    <text evidence="1">The sequence shown here is derived from an EMBL/GenBank/DDBJ whole genome shotgun (WGS) entry which is preliminary data.</text>
</comment>
<name>A0A7X0EQX0_9PSED</name>
<reference evidence="1 2" key="1">
    <citation type="submission" date="2020-08" db="EMBL/GenBank/DDBJ databases">
        <title>Functional genomics of gut bacteria from endangered species of beetles.</title>
        <authorList>
            <person name="Carlos-Shanley C."/>
        </authorList>
    </citation>
    <scope>NUCLEOTIDE SEQUENCE [LARGE SCALE GENOMIC DNA]</scope>
    <source>
        <strain evidence="1 2">S00202</strain>
    </source>
</reference>
<proteinExistence type="predicted"/>
<dbReference type="RefSeq" id="WP_260407033.1">
    <property type="nucleotide sequence ID" value="NZ_JACHLL010000001.1"/>
</dbReference>
<organism evidence="1 2">
    <name type="scientific">Pseudomonas fluvialis</name>
    <dbReference type="NCBI Taxonomy" id="1793966"/>
    <lineage>
        <taxon>Bacteria</taxon>
        <taxon>Pseudomonadati</taxon>
        <taxon>Pseudomonadota</taxon>
        <taxon>Gammaproteobacteria</taxon>
        <taxon>Pseudomonadales</taxon>
        <taxon>Pseudomonadaceae</taxon>
        <taxon>Pseudomonas</taxon>
    </lineage>
</organism>
<evidence type="ECO:0000313" key="2">
    <source>
        <dbReference type="Proteomes" id="UP000557193"/>
    </source>
</evidence>
<sequence length="164" mass="18064">MRYLRYLAIVLASSLLTAYTVLWFVEPTTAESPHSVIRPPLKVEQKDGQLLIWGGWETKKGYVTPGTNAVEIRCDQASARCTEAYASILHHTEGEDIEAQVFSYVVQTWTEAQIQAVAGQSMGCLDRRLLVDLTTKQARLEWSPGSEAGCEGDTGYAILSGDPL</sequence>
<dbReference type="AlphaFoldDB" id="A0A7X0EQX0"/>
<accession>A0A7X0EQX0</accession>